<keyword evidence="6" id="KW-0067">ATP-binding</keyword>
<dbReference type="Gene3D" id="1.20.120.850">
    <property type="entry name" value="SWI2/SNF2 ATPases, N-terminal domain"/>
    <property type="match status" value="1"/>
</dbReference>
<proteinExistence type="inferred from homology"/>
<reference evidence="13 14" key="1">
    <citation type="journal article" date="2016" name="BMC Genomics">
        <title>Comparative genomics reveals Cyclospora cayetanensis possesses coccidia-like metabolism and invasion components but unique surface antigens.</title>
        <authorList>
            <person name="Liu S."/>
            <person name="Wang L."/>
            <person name="Zheng H."/>
            <person name="Xu Z."/>
            <person name="Roellig D.M."/>
            <person name="Li N."/>
            <person name="Frace M.A."/>
            <person name="Tang K."/>
            <person name="Arrowood M.J."/>
            <person name="Moss D.M."/>
            <person name="Zhang L."/>
            <person name="Feng Y."/>
            <person name="Xiao L."/>
        </authorList>
    </citation>
    <scope>NUCLEOTIDE SEQUENCE [LARGE SCALE GENOMIC DNA]</scope>
    <source>
        <strain evidence="13 14">CHN_HEN01</strain>
    </source>
</reference>
<dbReference type="GO" id="GO:0003677">
    <property type="term" value="F:DNA binding"/>
    <property type="evidence" value="ECO:0007669"/>
    <property type="project" value="UniProtKB-KW"/>
</dbReference>
<sequence>MAEMATFQDLVSDEHKEKKKGFRNIAGNLAAHAGMRVWGRVGALREVLRCFISAPCRGSDGLSCAFKSKRFPLLRQMGRQEPHWWTPLGKAKGELTLTDFPSAVLALPAAPAGMCKRHLEGQAKRRDQRHEEVERLRRQQAKVLSGAVSAFWVKVEHVQFPRAGSEKKGTHAAARAEAAVVAEDDDFDAAGEQVERQEAEDLALDAEMEAETSSEGDEEGQGGRRDEAGDLAKEAEEPLEELLQYVDPPFLRLTRRELLFLSFCAHSPRCAASFRLEYAWWDVPFLFFCPCGSNTGVFFRPSMILAGAETDPQAAMRDAPKPRDLEDEEEATEDQERLEALIAERDEEDAKLDEEMDSCEDDQSETGAVDDLLNEAEAPLSEVLKSYGYSSVQEFLSRRAEDASRSSESDPEDLQRAEGANKGNLAADSESKQFQDASQQQKRERPGEGVAEQSLPKRLRYPRLKREMSTTLSPEMPEETQHEMGLGKTIQTIALLAKLALEMGVWGPHLVVVPTSVLENWETEFKKFLPGFRVVLYYGSAAERQKKRQGWTRKHAFNVCIVSYATAVKDAAILKRREWYSMVLDEAQNIKNFSSKRWQTLLTFNSQHRLLLTGTPLQNHLLELWSLMHFLMPTLFSSHENFKEWFDSPLTAAIEQSRVQRHQRLVAKLHQVLRPYILRRLKKDVEKQMPSKYEHVIKCELTRRQRCLYDEFLGSRAVQGTLDQQQYRGMMNALMQLRKVCNHPDLFEARPTRTPVGADGLGILEATIPASVCLWLQEPWCLTPEAAIKRLTGPLTSLLLREAHGSKWAELAADELASPIQCLLSSPPPPFPKCSAGAREPRAVCTEGRLRDASLEAYLAAFDLPVLVDPFTFSVRDIPPPTFSPALPSTAASNPSPPLQTAGPSSWLSQQHLAQLEGGAARLHTAQEAECRDAAGSPTAQPCLEGGEHEVQQPVALLSTAASGETAGSVAWRVPEQGLGDQQAQAVRSSKSLIDGSWFLGVAFGAASIPDVGGVMRAKQREMEEAQQPLDDVLPLPLKFLHYQVSLELNGDEDLPPQNASEGAPAGSDGWRVTAAEAAFDGLGSAHGWGGVPASSSRAVRSRWQYLLQRSHERLTGLPVVPRRLPENDTASAAARAARQRPWCQRQLREAAAAREDGQSRRFRFLCYLHFLHRLAPSPHLGSDGRRYLRRLVRQGATYPPFYVYDQASLRLSHSGTFGFCTRQGQAVLSSSEGRGSSVDWPPCRSARLRGGGIRSSDDFFRQTSYSSSLFPTPSQVCEHLRPLLSLFTLRGQGGPTARFSSLSALEGAALTLLEGYRLREPVLRREHPPTYGLRWGSPQGAGEASGSAASDFRVAYATQLQKGAADDDRGIVLGRHIMHVPACYCVAGTRPALCPENDYYNDLLTGASRPQCIVVSQHAETNSAVRETLARMECLFPPKQLIQDDCGKLIAMAELLHKLRAGGHRCIIFTQFSRMLDVLESWINYQGFVYLRLDGSTKVENRQRIVNQFNTNPRIFLFIASTRAGGVGINLTGADTVIFYDTDWNPAMDRQAMDRCHRIGQTRDVHIYRLVCAHTIEENIWRKQLQKRLLDEIVVDQGSFTITNAAKKLGRLEVDDQKGSDLHGAEWFSNANTLKELLTIKQEQTEDLYVDRVLHESTADTGNAPLAPTRDRNSAFESAMDELEDVEDRAALRQTAKEQKTVQQEMSDDFRDENPDAVDDVSSALNELPALATYCVKFLSDNKSDALIAQIERFKAQLEGEGAEVGEGEPGAATESASAADGSEDNSGSEMSAAWESELEEQDGGESAESK</sequence>
<evidence type="ECO:0000313" key="14">
    <source>
        <dbReference type="Proteomes" id="UP000095192"/>
    </source>
</evidence>
<dbReference type="EMBL" id="JROU02001119">
    <property type="protein sequence ID" value="OEH77348.1"/>
    <property type="molecule type" value="Genomic_DNA"/>
</dbReference>
<evidence type="ECO:0000256" key="3">
    <source>
        <dbReference type="ARBA" id="ARBA00022741"/>
    </source>
</evidence>
<keyword evidence="7" id="KW-0156">Chromatin regulator</keyword>
<evidence type="ECO:0000256" key="7">
    <source>
        <dbReference type="ARBA" id="ARBA00022853"/>
    </source>
</evidence>
<evidence type="ECO:0000256" key="2">
    <source>
        <dbReference type="ARBA" id="ARBA00009220"/>
    </source>
</evidence>
<dbReference type="Proteomes" id="UP000095192">
    <property type="component" value="Unassembled WGS sequence"/>
</dbReference>
<feature type="domain" description="Helicase ATP-binding" evidence="11">
    <location>
        <begin position="469"/>
        <end position="634"/>
    </location>
</feature>
<feature type="compositionally biased region" description="Basic and acidic residues" evidence="10">
    <location>
        <begin position="334"/>
        <end position="344"/>
    </location>
</feature>
<feature type="compositionally biased region" description="Basic and acidic residues" evidence="10">
    <location>
        <begin position="400"/>
        <end position="416"/>
    </location>
</feature>
<dbReference type="Gene3D" id="3.40.50.10810">
    <property type="entry name" value="Tandem AAA-ATPase domain"/>
    <property type="match status" value="1"/>
</dbReference>
<dbReference type="Pfam" id="PF00176">
    <property type="entry name" value="SNF2-rel_dom"/>
    <property type="match status" value="1"/>
</dbReference>
<dbReference type="PROSITE" id="PS51192">
    <property type="entry name" value="HELICASE_ATP_BIND_1"/>
    <property type="match status" value="1"/>
</dbReference>
<evidence type="ECO:0000256" key="4">
    <source>
        <dbReference type="ARBA" id="ARBA00022801"/>
    </source>
</evidence>
<dbReference type="FunCoup" id="A0A1D3D1M4">
    <property type="interactions" value="85"/>
</dbReference>
<evidence type="ECO:0000259" key="12">
    <source>
        <dbReference type="PROSITE" id="PS51194"/>
    </source>
</evidence>
<dbReference type="PANTHER" id="PTHR45685:SF1">
    <property type="entry name" value="HELICASE SRCAP"/>
    <property type="match status" value="1"/>
</dbReference>
<dbReference type="InterPro" id="IPR014001">
    <property type="entry name" value="Helicase_ATP-bd"/>
</dbReference>
<organism evidence="13 14">
    <name type="scientific">Cyclospora cayetanensis</name>
    <dbReference type="NCBI Taxonomy" id="88456"/>
    <lineage>
        <taxon>Eukaryota</taxon>
        <taxon>Sar</taxon>
        <taxon>Alveolata</taxon>
        <taxon>Apicomplexa</taxon>
        <taxon>Conoidasida</taxon>
        <taxon>Coccidia</taxon>
        <taxon>Eucoccidiorida</taxon>
        <taxon>Eimeriorina</taxon>
        <taxon>Eimeriidae</taxon>
        <taxon>Cyclospora</taxon>
    </lineage>
</organism>
<protein>
    <submittedName>
        <fullName evidence="13">Snf2 family N-terminal domain-containing protein</fullName>
    </submittedName>
</protein>
<feature type="region of interest" description="Disordered" evidence="10">
    <location>
        <begin position="310"/>
        <end position="369"/>
    </location>
</feature>
<keyword evidence="4" id="KW-0378">Hydrolase</keyword>
<keyword evidence="14" id="KW-1185">Reference proteome</keyword>
<evidence type="ECO:0000256" key="10">
    <source>
        <dbReference type="SAM" id="MobiDB-lite"/>
    </source>
</evidence>
<dbReference type="GO" id="GO:0005524">
    <property type="term" value="F:ATP binding"/>
    <property type="evidence" value="ECO:0007669"/>
    <property type="project" value="UniProtKB-KW"/>
</dbReference>
<dbReference type="InterPro" id="IPR049730">
    <property type="entry name" value="SNF2/RAD54-like_C"/>
</dbReference>
<dbReference type="GO" id="GO:0016887">
    <property type="term" value="F:ATP hydrolysis activity"/>
    <property type="evidence" value="ECO:0007669"/>
    <property type="project" value="TreeGrafter"/>
</dbReference>
<dbReference type="PROSITE" id="PS51194">
    <property type="entry name" value="HELICASE_CTER"/>
    <property type="match status" value="1"/>
</dbReference>
<keyword evidence="3" id="KW-0547">Nucleotide-binding</keyword>
<feature type="compositionally biased region" description="Acidic residues" evidence="10">
    <location>
        <begin position="206"/>
        <end position="220"/>
    </location>
</feature>
<dbReference type="VEuPathDB" id="ToxoDB:LOC34619318"/>
<dbReference type="GO" id="GO:0000812">
    <property type="term" value="C:Swr1 complex"/>
    <property type="evidence" value="ECO:0007669"/>
    <property type="project" value="TreeGrafter"/>
</dbReference>
<dbReference type="InterPro" id="IPR000330">
    <property type="entry name" value="SNF2_N"/>
</dbReference>
<dbReference type="CDD" id="cd18793">
    <property type="entry name" value="SF2_C_SNF"/>
    <property type="match status" value="1"/>
</dbReference>
<dbReference type="VEuPathDB" id="ToxoDB:cyc_02471"/>
<dbReference type="Gene3D" id="3.40.50.300">
    <property type="entry name" value="P-loop containing nucleotide triphosphate hydrolases"/>
    <property type="match status" value="1"/>
</dbReference>
<evidence type="ECO:0000256" key="8">
    <source>
        <dbReference type="ARBA" id="ARBA00023125"/>
    </source>
</evidence>
<comment type="similarity">
    <text evidence="2">Belongs to the SNF2/RAD54 helicase family. SWR1 subfamily.</text>
</comment>
<dbReference type="GO" id="GO:0006338">
    <property type="term" value="P:chromatin remodeling"/>
    <property type="evidence" value="ECO:0007669"/>
    <property type="project" value="TreeGrafter"/>
</dbReference>
<evidence type="ECO:0000256" key="9">
    <source>
        <dbReference type="ARBA" id="ARBA00023242"/>
    </source>
</evidence>
<dbReference type="InterPro" id="IPR038718">
    <property type="entry name" value="SNF2-like_sf"/>
</dbReference>
<keyword evidence="9" id="KW-0539">Nucleus</keyword>
<comment type="caution">
    <text evidence="13">The sequence shown here is derived from an EMBL/GenBank/DDBJ whole genome shotgun (WGS) entry which is preliminary data.</text>
</comment>
<dbReference type="SMART" id="SM00487">
    <property type="entry name" value="DEXDc"/>
    <property type="match status" value="1"/>
</dbReference>
<dbReference type="GO" id="GO:0042393">
    <property type="term" value="F:histone binding"/>
    <property type="evidence" value="ECO:0007669"/>
    <property type="project" value="TreeGrafter"/>
</dbReference>
<feature type="region of interest" description="Disordered" evidence="10">
    <location>
        <begin position="886"/>
        <end position="909"/>
    </location>
</feature>
<evidence type="ECO:0000313" key="13">
    <source>
        <dbReference type="EMBL" id="OEH77348.1"/>
    </source>
</evidence>
<evidence type="ECO:0000256" key="6">
    <source>
        <dbReference type="ARBA" id="ARBA00022840"/>
    </source>
</evidence>
<evidence type="ECO:0000256" key="5">
    <source>
        <dbReference type="ARBA" id="ARBA00022806"/>
    </source>
</evidence>
<dbReference type="Pfam" id="PF00271">
    <property type="entry name" value="Helicase_C"/>
    <property type="match status" value="1"/>
</dbReference>
<feature type="domain" description="Helicase C-terminal" evidence="12">
    <location>
        <begin position="1452"/>
        <end position="1607"/>
    </location>
</feature>
<dbReference type="SUPFAM" id="SSF52540">
    <property type="entry name" value="P-loop containing nucleoside triphosphate hydrolases"/>
    <property type="match status" value="3"/>
</dbReference>
<dbReference type="GO" id="GO:0004386">
    <property type="term" value="F:helicase activity"/>
    <property type="evidence" value="ECO:0007669"/>
    <property type="project" value="UniProtKB-KW"/>
</dbReference>
<name>A0A1D3D1M4_9EIME</name>
<evidence type="ECO:0000259" key="11">
    <source>
        <dbReference type="PROSITE" id="PS51192"/>
    </source>
</evidence>
<dbReference type="InterPro" id="IPR050520">
    <property type="entry name" value="INO80/SWR1_helicase"/>
</dbReference>
<dbReference type="SMART" id="SM00490">
    <property type="entry name" value="HELICc"/>
    <property type="match status" value="1"/>
</dbReference>
<keyword evidence="5" id="KW-0347">Helicase</keyword>
<comment type="subcellular location">
    <subcellularLocation>
        <location evidence="1">Nucleus</location>
    </subcellularLocation>
</comment>
<gene>
    <name evidence="13" type="ORF">cyc_02471</name>
</gene>
<dbReference type="PANTHER" id="PTHR45685">
    <property type="entry name" value="HELICASE SRCAP-RELATED"/>
    <property type="match status" value="1"/>
</dbReference>
<feature type="region of interest" description="Disordered" evidence="10">
    <location>
        <begin position="1695"/>
        <end position="1719"/>
    </location>
</feature>
<feature type="compositionally biased region" description="Acidic residues" evidence="10">
    <location>
        <begin position="1798"/>
        <end position="1812"/>
    </location>
</feature>
<feature type="region of interest" description="Disordered" evidence="10">
    <location>
        <begin position="206"/>
        <end position="229"/>
    </location>
</feature>
<dbReference type="InterPro" id="IPR027417">
    <property type="entry name" value="P-loop_NTPase"/>
</dbReference>
<dbReference type="InParanoid" id="A0A1D3D1M4"/>
<feature type="region of interest" description="Disordered" evidence="10">
    <location>
        <begin position="400"/>
        <end position="484"/>
    </location>
</feature>
<accession>A0A1D3D1M4</accession>
<feature type="compositionally biased region" description="Acidic residues" evidence="10">
    <location>
        <begin position="345"/>
        <end position="364"/>
    </location>
</feature>
<dbReference type="FunFam" id="3.40.50.10810:FF:000005">
    <property type="entry name" value="Photoperiod-independent early flowering 1"/>
    <property type="match status" value="1"/>
</dbReference>
<keyword evidence="8" id="KW-0238">DNA-binding</keyword>
<feature type="region of interest" description="Disordered" evidence="10">
    <location>
        <begin position="1761"/>
        <end position="1812"/>
    </location>
</feature>
<dbReference type="InterPro" id="IPR001650">
    <property type="entry name" value="Helicase_C-like"/>
</dbReference>
<evidence type="ECO:0000256" key="1">
    <source>
        <dbReference type="ARBA" id="ARBA00004123"/>
    </source>
</evidence>